<evidence type="ECO:0000256" key="5">
    <source>
        <dbReference type="PROSITE-ProRule" id="PRU00176"/>
    </source>
</evidence>
<keyword evidence="3" id="KW-0539">Nucleus</keyword>
<sequence>MSTEDRMSEDSWTPLAKTYCPLMAGSIDRTDTEPHDHGIIRALSSSYKPNKDVAGDPNLTVFVSRLNPKTDEDTLESQFSYFGEIHKIRLVRDIITGHSRGYAFVEFKEGRSAVRAERDGHGMEIDGHEVLVDFELERTLPGWVPRRLGGGLGGKKESGQLRFGCKDRPWRKPISMQSLHARESFDDERSNDGQRSMDRRRDRQRRHSRDRSLSREQSRNRAQDRSHDRYRKRSRSSDRRRKRSRSKH</sequence>
<feature type="domain" description="RRM" evidence="7">
    <location>
        <begin position="59"/>
        <end position="137"/>
    </location>
</feature>
<evidence type="ECO:0000313" key="8">
    <source>
        <dbReference type="EnsemblMetazoa" id="G11820.3:cds"/>
    </source>
</evidence>
<protein>
    <recommendedName>
        <fullName evidence="2">U11/U12 small nuclear ribonucleoprotein 35 kDa protein</fullName>
    </recommendedName>
    <alternativeName>
        <fullName evidence="4">U1 snRNP-binding protein homolog</fullName>
    </alternativeName>
</protein>
<dbReference type="InterPro" id="IPR012677">
    <property type="entry name" value="Nucleotide-bd_a/b_plait_sf"/>
</dbReference>
<feature type="compositionally biased region" description="Basic and acidic residues" evidence="6">
    <location>
        <begin position="180"/>
        <end position="201"/>
    </location>
</feature>
<dbReference type="GO" id="GO:0003729">
    <property type="term" value="F:mRNA binding"/>
    <property type="evidence" value="ECO:0007669"/>
    <property type="project" value="TreeGrafter"/>
</dbReference>
<evidence type="ECO:0000256" key="1">
    <source>
        <dbReference type="ARBA" id="ARBA00004123"/>
    </source>
</evidence>
<dbReference type="Pfam" id="PF00076">
    <property type="entry name" value="RRM_1"/>
    <property type="match status" value="1"/>
</dbReference>
<dbReference type="GO" id="GO:0071011">
    <property type="term" value="C:precatalytic spliceosome"/>
    <property type="evidence" value="ECO:0007669"/>
    <property type="project" value="TreeGrafter"/>
</dbReference>
<dbReference type="InterPro" id="IPR051183">
    <property type="entry name" value="U1_U11-U12_snRNP_70-35kDa"/>
</dbReference>
<evidence type="ECO:0000256" key="6">
    <source>
        <dbReference type="SAM" id="MobiDB-lite"/>
    </source>
</evidence>
<keyword evidence="5" id="KW-0694">RNA-binding</keyword>
<dbReference type="EnsemblMetazoa" id="G11820.3">
    <property type="protein sequence ID" value="G11820.3:cds"/>
    <property type="gene ID" value="G11820"/>
</dbReference>
<feature type="region of interest" description="Disordered" evidence="6">
    <location>
        <begin position="146"/>
        <end position="248"/>
    </location>
</feature>
<name>A0A8W8HZF4_MAGGI</name>
<dbReference type="PANTHER" id="PTHR13952:SF6">
    <property type="entry name" value="U11_U12 SMALL NUCLEAR RIBONUCLEOPROTEIN 35 KDA PROTEIN"/>
    <property type="match status" value="1"/>
</dbReference>
<evidence type="ECO:0000256" key="4">
    <source>
        <dbReference type="ARBA" id="ARBA00031739"/>
    </source>
</evidence>
<feature type="compositionally biased region" description="Basic residues" evidence="6">
    <location>
        <begin position="228"/>
        <end position="248"/>
    </location>
</feature>
<keyword evidence="9" id="KW-1185">Reference proteome</keyword>
<reference evidence="8" key="1">
    <citation type="submission" date="2022-08" db="UniProtKB">
        <authorList>
            <consortium name="EnsemblMetazoa"/>
        </authorList>
    </citation>
    <scope>IDENTIFICATION</scope>
    <source>
        <strain evidence="8">05x7-T-G4-1.051#20</strain>
    </source>
</reference>
<feature type="compositionally biased region" description="Basic and acidic residues" evidence="6">
    <location>
        <begin position="154"/>
        <end position="170"/>
    </location>
</feature>
<dbReference type="AlphaFoldDB" id="A0A8W8HZF4"/>
<evidence type="ECO:0000313" key="9">
    <source>
        <dbReference type="Proteomes" id="UP000005408"/>
    </source>
</evidence>
<evidence type="ECO:0000256" key="2">
    <source>
        <dbReference type="ARBA" id="ARBA00021080"/>
    </source>
</evidence>
<dbReference type="Proteomes" id="UP000005408">
    <property type="component" value="Unassembled WGS sequence"/>
</dbReference>
<evidence type="ECO:0000256" key="3">
    <source>
        <dbReference type="ARBA" id="ARBA00023242"/>
    </source>
</evidence>
<dbReference type="InterPro" id="IPR000504">
    <property type="entry name" value="RRM_dom"/>
</dbReference>
<dbReference type="OrthoDB" id="6159137at2759"/>
<dbReference type="GO" id="GO:0017069">
    <property type="term" value="F:snRNA binding"/>
    <property type="evidence" value="ECO:0007669"/>
    <property type="project" value="TreeGrafter"/>
</dbReference>
<dbReference type="InterPro" id="IPR035979">
    <property type="entry name" value="RBD_domain_sf"/>
</dbReference>
<dbReference type="PANTHER" id="PTHR13952">
    <property type="entry name" value="U1 SMALL NUCLEAR RIBONUCLEOPROTEIN 70 KD"/>
    <property type="match status" value="1"/>
</dbReference>
<evidence type="ECO:0000259" key="7">
    <source>
        <dbReference type="PROSITE" id="PS50102"/>
    </source>
</evidence>
<dbReference type="FunFam" id="3.30.70.330:FF:000132">
    <property type="entry name" value="Small nuclear ribonucleoprotein U11/U12 subunit 35"/>
    <property type="match status" value="1"/>
</dbReference>
<organism evidence="8 9">
    <name type="scientific">Magallana gigas</name>
    <name type="common">Pacific oyster</name>
    <name type="synonym">Crassostrea gigas</name>
    <dbReference type="NCBI Taxonomy" id="29159"/>
    <lineage>
        <taxon>Eukaryota</taxon>
        <taxon>Metazoa</taxon>
        <taxon>Spiralia</taxon>
        <taxon>Lophotrochozoa</taxon>
        <taxon>Mollusca</taxon>
        <taxon>Bivalvia</taxon>
        <taxon>Autobranchia</taxon>
        <taxon>Pteriomorphia</taxon>
        <taxon>Ostreida</taxon>
        <taxon>Ostreoidea</taxon>
        <taxon>Ostreidae</taxon>
        <taxon>Magallana</taxon>
    </lineage>
</organism>
<accession>A0A8W8HZF4</accession>
<proteinExistence type="predicted"/>
<dbReference type="GO" id="GO:0000398">
    <property type="term" value="P:mRNA splicing, via spliceosome"/>
    <property type="evidence" value="ECO:0007669"/>
    <property type="project" value="TreeGrafter"/>
</dbReference>
<dbReference type="SUPFAM" id="SSF54928">
    <property type="entry name" value="RNA-binding domain, RBD"/>
    <property type="match status" value="1"/>
</dbReference>
<dbReference type="OMA" id="FERSRVM"/>
<dbReference type="Gene3D" id="3.30.70.330">
    <property type="match status" value="1"/>
</dbReference>
<feature type="compositionally biased region" description="Basic and acidic residues" evidence="6">
    <location>
        <begin position="210"/>
        <end position="227"/>
    </location>
</feature>
<dbReference type="PROSITE" id="PS50102">
    <property type="entry name" value="RRM"/>
    <property type="match status" value="1"/>
</dbReference>
<comment type="subcellular location">
    <subcellularLocation>
        <location evidence="1">Nucleus</location>
    </subcellularLocation>
</comment>
<dbReference type="SMART" id="SM00360">
    <property type="entry name" value="RRM"/>
    <property type="match status" value="1"/>
</dbReference>